<keyword evidence="2" id="KW-1185">Reference proteome</keyword>
<gene>
    <name evidence="1" type="ORF">AAF712_009337</name>
</gene>
<reference evidence="1 2" key="1">
    <citation type="submission" date="2024-05" db="EMBL/GenBank/DDBJ databases">
        <title>A draft genome resource for the thread blight pathogen Marasmius tenuissimus strain MS-2.</title>
        <authorList>
            <person name="Yulfo-Soto G.E."/>
            <person name="Baruah I.K."/>
            <person name="Amoako-Attah I."/>
            <person name="Bukari Y."/>
            <person name="Meinhardt L.W."/>
            <person name="Bailey B.A."/>
            <person name="Cohen S.P."/>
        </authorList>
    </citation>
    <scope>NUCLEOTIDE SEQUENCE [LARGE SCALE GENOMIC DNA]</scope>
    <source>
        <strain evidence="1 2">MS-2</strain>
    </source>
</reference>
<dbReference type="Proteomes" id="UP001437256">
    <property type="component" value="Unassembled WGS sequence"/>
</dbReference>
<comment type="caution">
    <text evidence="1">The sequence shown here is derived from an EMBL/GenBank/DDBJ whole genome shotgun (WGS) entry which is preliminary data.</text>
</comment>
<dbReference type="EMBL" id="JBBXMP010000074">
    <property type="protein sequence ID" value="KAL0063780.1"/>
    <property type="molecule type" value="Genomic_DNA"/>
</dbReference>
<sequence length="127" mass="14181">MEADGTPNAGKRFETDGLMTKPVWMTIKTDSRTMKSMVWAIRKRAAELLQEMDGDTKAAYAHTPFGDEAPTIFSEADTVLYRVKCEPSNIVFLSMQRAFAEDEPKADNLGTSNDCKGKILLRSVRCL</sequence>
<evidence type="ECO:0000313" key="2">
    <source>
        <dbReference type="Proteomes" id="UP001437256"/>
    </source>
</evidence>
<organism evidence="1 2">
    <name type="scientific">Marasmius tenuissimus</name>
    <dbReference type="NCBI Taxonomy" id="585030"/>
    <lineage>
        <taxon>Eukaryota</taxon>
        <taxon>Fungi</taxon>
        <taxon>Dikarya</taxon>
        <taxon>Basidiomycota</taxon>
        <taxon>Agaricomycotina</taxon>
        <taxon>Agaricomycetes</taxon>
        <taxon>Agaricomycetidae</taxon>
        <taxon>Agaricales</taxon>
        <taxon>Marasmiineae</taxon>
        <taxon>Marasmiaceae</taxon>
        <taxon>Marasmius</taxon>
    </lineage>
</organism>
<protein>
    <submittedName>
        <fullName evidence="1">Uncharacterized protein</fullName>
    </submittedName>
</protein>
<proteinExistence type="predicted"/>
<accession>A0ABR2ZQ31</accession>
<evidence type="ECO:0000313" key="1">
    <source>
        <dbReference type="EMBL" id="KAL0063780.1"/>
    </source>
</evidence>
<name>A0ABR2ZQ31_9AGAR</name>